<proteinExistence type="predicted"/>
<feature type="compositionally biased region" description="Basic and acidic residues" evidence="1">
    <location>
        <begin position="60"/>
        <end position="70"/>
    </location>
</feature>
<sequence length="98" mass="11094">MNEGFSPRDQPDGRMFFVRCVEEYLTEWVGNHPDPRQVEMPENETDWEEEGGDEEDDDGGREAVTEKAPEEQGEDGQDNQGAQDAGNQEEEGEDNDTD</sequence>
<organism evidence="2 3">
    <name type="scientific">Botryotinia narcissicola</name>
    <dbReference type="NCBI Taxonomy" id="278944"/>
    <lineage>
        <taxon>Eukaryota</taxon>
        <taxon>Fungi</taxon>
        <taxon>Dikarya</taxon>
        <taxon>Ascomycota</taxon>
        <taxon>Pezizomycotina</taxon>
        <taxon>Leotiomycetes</taxon>
        <taxon>Helotiales</taxon>
        <taxon>Sclerotiniaceae</taxon>
        <taxon>Botryotinia</taxon>
    </lineage>
</organism>
<evidence type="ECO:0000313" key="3">
    <source>
        <dbReference type="Proteomes" id="UP000297452"/>
    </source>
</evidence>
<keyword evidence="3" id="KW-1185">Reference proteome</keyword>
<dbReference type="EMBL" id="PQXJ01000351">
    <property type="protein sequence ID" value="TGO51574.1"/>
    <property type="molecule type" value="Genomic_DNA"/>
</dbReference>
<feature type="compositionally biased region" description="Acidic residues" evidence="1">
    <location>
        <begin position="41"/>
        <end position="59"/>
    </location>
</feature>
<feature type="region of interest" description="Disordered" evidence="1">
    <location>
        <begin position="28"/>
        <end position="98"/>
    </location>
</feature>
<reference evidence="2 3" key="1">
    <citation type="submission" date="2017-12" db="EMBL/GenBank/DDBJ databases">
        <title>Comparative genomics of Botrytis spp.</title>
        <authorList>
            <person name="Valero-Jimenez C.A."/>
            <person name="Tapia P."/>
            <person name="Veloso J."/>
            <person name="Silva-Moreno E."/>
            <person name="Staats M."/>
            <person name="Valdes J.H."/>
            <person name="Van Kan J.A.L."/>
        </authorList>
    </citation>
    <scope>NUCLEOTIDE SEQUENCE [LARGE SCALE GENOMIC DNA]</scope>
    <source>
        <strain evidence="2 3">MUCL2120</strain>
    </source>
</reference>
<gene>
    <name evidence="2" type="ORF">BOTNAR_0351g00070</name>
</gene>
<name>A0A4Z1HRY2_9HELO</name>
<evidence type="ECO:0000313" key="2">
    <source>
        <dbReference type="EMBL" id="TGO51574.1"/>
    </source>
</evidence>
<evidence type="ECO:0000256" key="1">
    <source>
        <dbReference type="SAM" id="MobiDB-lite"/>
    </source>
</evidence>
<dbReference type="OrthoDB" id="3558617at2759"/>
<comment type="caution">
    <text evidence="2">The sequence shown here is derived from an EMBL/GenBank/DDBJ whole genome shotgun (WGS) entry which is preliminary data.</text>
</comment>
<dbReference type="Proteomes" id="UP000297452">
    <property type="component" value="Unassembled WGS sequence"/>
</dbReference>
<feature type="compositionally biased region" description="Acidic residues" evidence="1">
    <location>
        <begin position="87"/>
        <end position="98"/>
    </location>
</feature>
<accession>A0A4Z1HRY2</accession>
<protein>
    <submittedName>
        <fullName evidence="2">Uncharacterized protein</fullName>
    </submittedName>
</protein>
<dbReference type="AlphaFoldDB" id="A0A4Z1HRY2"/>